<accession>A0A9W4WXF9</accession>
<reference evidence="1" key="1">
    <citation type="submission" date="2022-08" db="EMBL/GenBank/DDBJ databases">
        <authorList>
            <person name="Kallberg Y."/>
            <person name="Tangrot J."/>
            <person name="Rosling A."/>
        </authorList>
    </citation>
    <scope>NUCLEOTIDE SEQUENCE</scope>
    <source>
        <strain evidence="1">Wild A</strain>
    </source>
</reference>
<dbReference type="Proteomes" id="UP001153678">
    <property type="component" value="Unassembled WGS sequence"/>
</dbReference>
<protein>
    <submittedName>
        <fullName evidence="1">18782_t:CDS:1</fullName>
    </submittedName>
</protein>
<evidence type="ECO:0000313" key="2">
    <source>
        <dbReference type="Proteomes" id="UP001153678"/>
    </source>
</evidence>
<evidence type="ECO:0000313" key="1">
    <source>
        <dbReference type="EMBL" id="CAI2179420.1"/>
    </source>
</evidence>
<dbReference type="OrthoDB" id="10365672at2759"/>
<dbReference type="EMBL" id="CAMKVN010002068">
    <property type="protein sequence ID" value="CAI2179420.1"/>
    <property type="molecule type" value="Genomic_DNA"/>
</dbReference>
<comment type="caution">
    <text evidence="1">The sequence shown here is derived from an EMBL/GenBank/DDBJ whole genome shotgun (WGS) entry which is preliminary data.</text>
</comment>
<proteinExistence type="predicted"/>
<feature type="non-terminal residue" evidence="1">
    <location>
        <position position="1"/>
    </location>
</feature>
<keyword evidence="2" id="KW-1185">Reference proteome</keyword>
<name>A0A9W4WXF9_9GLOM</name>
<sequence>LSKVNISSASKVTLEVVTLITFDQTRSQDADSLSPFSFSENNHISYSSFQETLLYLLSEKYHTIKS</sequence>
<dbReference type="AlphaFoldDB" id="A0A9W4WXF9"/>
<gene>
    <name evidence="1" type="ORF">FWILDA_LOCUS9081</name>
</gene>
<organism evidence="1 2">
    <name type="scientific">Funneliformis geosporum</name>
    <dbReference type="NCBI Taxonomy" id="1117311"/>
    <lineage>
        <taxon>Eukaryota</taxon>
        <taxon>Fungi</taxon>
        <taxon>Fungi incertae sedis</taxon>
        <taxon>Mucoromycota</taxon>
        <taxon>Glomeromycotina</taxon>
        <taxon>Glomeromycetes</taxon>
        <taxon>Glomerales</taxon>
        <taxon>Glomeraceae</taxon>
        <taxon>Funneliformis</taxon>
    </lineage>
</organism>